<protein>
    <recommendedName>
        <fullName evidence="2">AttH domain-containing protein</fullName>
    </recommendedName>
</protein>
<dbReference type="EMBL" id="BOPG01000114">
    <property type="protein sequence ID" value="GIJ64325.1"/>
    <property type="molecule type" value="Genomic_DNA"/>
</dbReference>
<dbReference type="AlphaFoldDB" id="A0A8J3ZMT3"/>
<reference evidence="3" key="1">
    <citation type="submission" date="2021-01" db="EMBL/GenBank/DDBJ databases">
        <title>Whole genome shotgun sequence of Virgisporangium aurantiacum NBRC 16421.</title>
        <authorList>
            <person name="Komaki H."/>
            <person name="Tamura T."/>
        </authorList>
    </citation>
    <scope>NUCLEOTIDE SEQUENCE</scope>
    <source>
        <strain evidence="3">NBRC 16421</strain>
    </source>
</reference>
<comment type="caution">
    <text evidence="3">The sequence shown here is derived from an EMBL/GenBank/DDBJ whole genome shotgun (WGS) entry which is preliminary data.</text>
</comment>
<evidence type="ECO:0000259" key="2">
    <source>
        <dbReference type="Pfam" id="PF07143"/>
    </source>
</evidence>
<name>A0A8J3ZMT3_9ACTN</name>
<dbReference type="PROSITE" id="PS51318">
    <property type="entry name" value="TAT"/>
    <property type="match status" value="1"/>
</dbReference>
<evidence type="ECO:0000256" key="1">
    <source>
        <dbReference type="SAM" id="MobiDB-lite"/>
    </source>
</evidence>
<accession>A0A8J3ZMT3</accession>
<evidence type="ECO:0000313" key="4">
    <source>
        <dbReference type="Proteomes" id="UP000612585"/>
    </source>
</evidence>
<organism evidence="3 4">
    <name type="scientific">Virgisporangium aurantiacum</name>
    <dbReference type="NCBI Taxonomy" id="175570"/>
    <lineage>
        <taxon>Bacteria</taxon>
        <taxon>Bacillati</taxon>
        <taxon>Actinomycetota</taxon>
        <taxon>Actinomycetes</taxon>
        <taxon>Micromonosporales</taxon>
        <taxon>Micromonosporaceae</taxon>
        <taxon>Virgisporangium</taxon>
    </lineage>
</organism>
<feature type="domain" description="AttH" evidence="2">
    <location>
        <begin position="131"/>
        <end position="247"/>
    </location>
</feature>
<dbReference type="SUPFAM" id="SSF159245">
    <property type="entry name" value="AttH-like"/>
    <property type="match status" value="1"/>
</dbReference>
<dbReference type="Proteomes" id="UP000612585">
    <property type="component" value="Unassembled WGS sequence"/>
</dbReference>
<dbReference type="Gene3D" id="2.40.370.10">
    <property type="entry name" value="AttH-like domain"/>
    <property type="match status" value="2"/>
</dbReference>
<proteinExistence type="predicted"/>
<dbReference type="Pfam" id="PF07143">
    <property type="entry name" value="CrtC"/>
    <property type="match status" value="1"/>
</dbReference>
<keyword evidence="4" id="KW-1185">Reference proteome</keyword>
<dbReference type="PANTHER" id="PTHR38591">
    <property type="entry name" value="HYDROLASE"/>
    <property type="match status" value="1"/>
</dbReference>
<dbReference type="PANTHER" id="PTHR38591:SF1">
    <property type="entry name" value="BLL1000 PROTEIN"/>
    <property type="match status" value="1"/>
</dbReference>
<feature type="compositionally biased region" description="Pro residues" evidence="1">
    <location>
        <begin position="1"/>
        <end position="10"/>
    </location>
</feature>
<dbReference type="InterPro" id="IPR010791">
    <property type="entry name" value="AttH_dom"/>
</dbReference>
<dbReference type="InterPro" id="IPR006311">
    <property type="entry name" value="TAT_signal"/>
</dbReference>
<dbReference type="InterPro" id="IPR023374">
    <property type="entry name" value="AttH-like_dom_sf"/>
</dbReference>
<dbReference type="Pfam" id="PF17186">
    <property type="entry name" value="Lipocalin_9"/>
    <property type="match status" value="1"/>
</dbReference>
<evidence type="ECO:0000313" key="3">
    <source>
        <dbReference type="EMBL" id="GIJ64325.1"/>
    </source>
</evidence>
<gene>
    <name evidence="3" type="ORF">Vau01_118410</name>
</gene>
<feature type="region of interest" description="Disordered" evidence="1">
    <location>
        <begin position="1"/>
        <end position="24"/>
    </location>
</feature>
<sequence length="380" mass="40935">MQPVTDPPIPSRGGQPPAKGTHMTDLRPNRRMVITGAAAIAAAAVAPSAPAAAATVVTRQPGDAMLPAGSGLPSWVDPNTDLGSRTPGPEVTWSDSIYFASMVKAGGHDFGVLGHALAAPNAQGLAGIYAISVTDTTAGWYKSHSTTLTDEQFHWSQDKLEIKLPEMTWTGDATRMTVKAAAPWGSLDAEFVPTGPVMKYAGSGLVKLLDVPNYEYAFPSMRTSGTLVIEGRQHAITGTAWLDRQWGPLPQLLRWAWMNLSMPNGDKIAIWDVIGADVEDCWATVLHPDGSYELVAVEPLERGASEPWTSPQTGQKYPTRFRVRIPSLRTELDVKVTGTPAQELVLVAGVRLEATAAFTGTYDGRRVKGEHYIELIGRWQ</sequence>